<evidence type="ECO:0000313" key="1">
    <source>
        <dbReference type="EMBL" id="MPN06257.1"/>
    </source>
</evidence>
<gene>
    <name evidence="1" type="ORF">SDC9_153513</name>
</gene>
<sequence>MCFQQRALKDRTQCQVVTGGENVAFGHQLAARQVEHVVSNGFVRHAATLVVHLPHLKRDNAKLVVNDGIGKVLVIGVKHLGEIIELFIGDVQAFCSVAGMLVVQGFVDLIDLRIIAVVRDIIPGVPVNGFLNGQAVVVGADHRP</sequence>
<accession>A0A645EWK7</accession>
<dbReference type="AlphaFoldDB" id="A0A645EWK7"/>
<protein>
    <submittedName>
        <fullName evidence="1">Uncharacterized protein</fullName>
    </submittedName>
</protein>
<proteinExistence type="predicted"/>
<comment type="caution">
    <text evidence="1">The sequence shown here is derived from an EMBL/GenBank/DDBJ whole genome shotgun (WGS) entry which is preliminary data.</text>
</comment>
<dbReference type="EMBL" id="VSSQ01052158">
    <property type="protein sequence ID" value="MPN06257.1"/>
    <property type="molecule type" value="Genomic_DNA"/>
</dbReference>
<organism evidence="1">
    <name type="scientific">bioreactor metagenome</name>
    <dbReference type="NCBI Taxonomy" id="1076179"/>
    <lineage>
        <taxon>unclassified sequences</taxon>
        <taxon>metagenomes</taxon>
        <taxon>ecological metagenomes</taxon>
    </lineage>
</organism>
<name>A0A645EWK7_9ZZZZ</name>
<reference evidence="1" key="1">
    <citation type="submission" date="2019-08" db="EMBL/GenBank/DDBJ databases">
        <authorList>
            <person name="Kucharzyk K."/>
            <person name="Murdoch R.W."/>
            <person name="Higgins S."/>
            <person name="Loffler F."/>
        </authorList>
    </citation>
    <scope>NUCLEOTIDE SEQUENCE</scope>
</reference>